<gene>
    <name evidence="5" type="ORF">AJ79_07654</name>
</gene>
<dbReference type="PANTHER" id="PTHR12925">
    <property type="entry name" value="HIKESHI FAMILY MEMBER"/>
    <property type="match status" value="1"/>
</dbReference>
<dbReference type="InterPro" id="IPR048364">
    <property type="entry name" value="Hikeshi-like_C"/>
</dbReference>
<dbReference type="InterPro" id="IPR031318">
    <property type="entry name" value="OPI10"/>
</dbReference>
<dbReference type="Pfam" id="PF21057">
    <property type="entry name" value="Hikeshi-like_C"/>
    <property type="match status" value="1"/>
</dbReference>
<protein>
    <submittedName>
        <fullName evidence="5">Uncharacterized protein</fullName>
    </submittedName>
</protein>
<comment type="caution">
    <text evidence="5">The sequence shown here is derived from an EMBL/GenBank/DDBJ whole genome shotgun (WGS) entry which is preliminary data.</text>
</comment>
<dbReference type="Pfam" id="PF05603">
    <property type="entry name" value="Hikeshi-like_N"/>
    <property type="match status" value="1"/>
</dbReference>
<dbReference type="STRING" id="1447875.A0A2B7X118"/>
<dbReference type="EMBL" id="PDNB01000159">
    <property type="protein sequence ID" value="PGH02422.1"/>
    <property type="molecule type" value="Genomic_DNA"/>
</dbReference>
<name>A0A2B7X118_9EURO</name>
<feature type="domain" description="Hikeshi-like C-terminal" evidence="4">
    <location>
        <begin position="186"/>
        <end position="243"/>
    </location>
</feature>
<evidence type="ECO:0000256" key="1">
    <source>
        <dbReference type="ARBA" id="ARBA00006623"/>
    </source>
</evidence>
<keyword evidence="6" id="KW-1185">Reference proteome</keyword>
<dbReference type="AlphaFoldDB" id="A0A2B7X118"/>
<feature type="region of interest" description="Disordered" evidence="2">
    <location>
        <begin position="105"/>
        <end position="131"/>
    </location>
</feature>
<comment type="similarity">
    <text evidence="1">Belongs to the OPI10 family.</text>
</comment>
<dbReference type="InterPro" id="IPR008493">
    <property type="entry name" value="Hikeshi-like_N"/>
</dbReference>
<dbReference type="OrthoDB" id="10248398at2759"/>
<evidence type="ECO:0000259" key="4">
    <source>
        <dbReference type="Pfam" id="PF21057"/>
    </source>
</evidence>
<sequence length="247" mass="26385">MFSVILPSRPCLTEAVPIQADPNIPTTNFAFTFPAAPKFSHIVVFLLPGVTLPVDTAAAVYIQFPTNLTLTQTQNPTSAAPEFKFLGAIGNEKPSAIFKVSFPTPRRRTEAEEEDEMMDEGTAGAGAGAGPGDADINPVATITLGISVEPTQSVASKMANLQSSQAQTTSSTDLVKVSRPTTTPVSTKVLAKRIIGNAFNFLASFAASDPRAQGEEVVPLRAFNEWWEKFQRRIDADPGFLERGEGA</sequence>
<dbReference type="GO" id="GO:0005829">
    <property type="term" value="C:cytosol"/>
    <property type="evidence" value="ECO:0007669"/>
    <property type="project" value="TreeGrafter"/>
</dbReference>
<dbReference type="PANTHER" id="PTHR12925:SF0">
    <property type="entry name" value="PROTEIN HIKESHI"/>
    <property type="match status" value="1"/>
</dbReference>
<dbReference type="GO" id="GO:0006606">
    <property type="term" value="P:protein import into nucleus"/>
    <property type="evidence" value="ECO:0007669"/>
    <property type="project" value="TreeGrafter"/>
</dbReference>
<feature type="domain" description="Hikeshi-like N-terminal" evidence="3">
    <location>
        <begin position="6"/>
        <end position="164"/>
    </location>
</feature>
<dbReference type="Proteomes" id="UP000223968">
    <property type="component" value="Unassembled WGS sequence"/>
</dbReference>
<dbReference type="GO" id="GO:0061608">
    <property type="term" value="F:nuclear import signal receptor activity"/>
    <property type="evidence" value="ECO:0007669"/>
    <property type="project" value="TreeGrafter"/>
</dbReference>
<accession>A0A2B7X118</accession>
<organism evidence="5 6">
    <name type="scientific">Helicocarpus griseus UAMH5409</name>
    <dbReference type="NCBI Taxonomy" id="1447875"/>
    <lineage>
        <taxon>Eukaryota</taxon>
        <taxon>Fungi</taxon>
        <taxon>Dikarya</taxon>
        <taxon>Ascomycota</taxon>
        <taxon>Pezizomycotina</taxon>
        <taxon>Eurotiomycetes</taxon>
        <taxon>Eurotiomycetidae</taxon>
        <taxon>Onygenales</taxon>
        <taxon>Ajellomycetaceae</taxon>
        <taxon>Helicocarpus</taxon>
    </lineage>
</organism>
<evidence type="ECO:0000313" key="5">
    <source>
        <dbReference type="EMBL" id="PGH02422.1"/>
    </source>
</evidence>
<reference evidence="5 6" key="1">
    <citation type="submission" date="2017-10" db="EMBL/GenBank/DDBJ databases">
        <title>Comparative genomics in systemic dimorphic fungi from Ajellomycetaceae.</title>
        <authorList>
            <person name="Munoz J.F."/>
            <person name="Mcewen J.G."/>
            <person name="Clay O.K."/>
            <person name="Cuomo C.A."/>
        </authorList>
    </citation>
    <scope>NUCLEOTIDE SEQUENCE [LARGE SCALE GENOMIC DNA]</scope>
    <source>
        <strain evidence="5 6">UAMH5409</strain>
    </source>
</reference>
<evidence type="ECO:0000259" key="3">
    <source>
        <dbReference type="Pfam" id="PF05603"/>
    </source>
</evidence>
<dbReference type="GO" id="GO:0005634">
    <property type="term" value="C:nucleus"/>
    <property type="evidence" value="ECO:0007669"/>
    <property type="project" value="TreeGrafter"/>
</dbReference>
<proteinExistence type="inferred from homology"/>
<evidence type="ECO:0000256" key="2">
    <source>
        <dbReference type="SAM" id="MobiDB-lite"/>
    </source>
</evidence>
<evidence type="ECO:0000313" key="6">
    <source>
        <dbReference type="Proteomes" id="UP000223968"/>
    </source>
</evidence>